<dbReference type="SMART" id="SM01252">
    <property type="entry name" value="KilA-N"/>
    <property type="match status" value="1"/>
</dbReference>
<reference evidence="4" key="1">
    <citation type="submission" date="2016-02" db="EMBL/GenBank/DDBJ databases">
        <authorList>
            <person name="Rodrigo-Torres Lidia"/>
            <person name="Arahal R.David."/>
        </authorList>
    </citation>
    <scope>NUCLEOTIDE SEQUENCE [LARGE SCALE GENOMIC DNA]</scope>
    <source>
        <strain evidence="4">CECT 8713</strain>
    </source>
</reference>
<dbReference type="Pfam" id="PF04383">
    <property type="entry name" value="KilA-N"/>
    <property type="match status" value="1"/>
</dbReference>
<organism evidence="3 4">
    <name type="scientific">Grimontia marina</name>
    <dbReference type="NCBI Taxonomy" id="646534"/>
    <lineage>
        <taxon>Bacteria</taxon>
        <taxon>Pseudomonadati</taxon>
        <taxon>Pseudomonadota</taxon>
        <taxon>Gammaproteobacteria</taxon>
        <taxon>Vibrionales</taxon>
        <taxon>Vibrionaceae</taxon>
        <taxon>Grimontia</taxon>
    </lineage>
</organism>
<accession>A0A128EYG8</accession>
<proteinExistence type="predicted"/>
<name>A0A128EYG8_9GAMM</name>
<keyword evidence="4" id="KW-1185">Reference proteome</keyword>
<keyword evidence="1" id="KW-0175">Coiled coil</keyword>
<sequence length="275" mass="31168">MSVIHNSETTQAPVIAGVEITKDTEGRFNLNTLHKASGGLKSKGPSYWLAIEGTRDLIQTLKIDTGISVSPIEAIKGGVNQGTFAHELLAISYAGWISPRFQLQVNQAFLDSKKLPAHDFALPTTFKEALAQLLEKEEQREQLMLDNKKKDEEIHDLRNLFKKGMTLPALAKMLNGVNVMQINAYFHARGWLYHDGRSYRVASYARDRYFTEAINEVNLHGREPFVIHQVVLLRKGAEKVYDFYRQGELPMKKKWDGRFTHLKLDTFQGGPVDVV</sequence>
<dbReference type="AlphaFoldDB" id="A0A128EYG8"/>
<protein>
    <submittedName>
        <fullName evidence="3">KilA-N domain protein</fullName>
    </submittedName>
</protein>
<dbReference type="OrthoDB" id="5574448at2"/>
<evidence type="ECO:0000259" key="2">
    <source>
        <dbReference type="PROSITE" id="PS51301"/>
    </source>
</evidence>
<dbReference type="InterPro" id="IPR018004">
    <property type="entry name" value="KilA/APSES_HTH"/>
</dbReference>
<evidence type="ECO:0000313" key="4">
    <source>
        <dbReference type="Proteomes" id="UP000073601"/>
    </source>
</evidence>
<feature type="domain" description="KilA-N" evidence="2">
    <location>
        <begin position="9"/>
        <end position="112"/>
    </location>
</feature>
<dbReference type="PROSITE" id="PS51301">
    <property type="entry name" value="KILA_N"/>
    <property type="match status" value="1"/>
</dbReference>
<gene>
    <name evidence="3" type="ORF">GMA8713_01055</name>
</gene>
<feature type="coiled-coil region" evidence="1">
    <location>
        <begin position="126"/>
        <end position="160"/>
    </location>
</feature>
<dbReference type="InterPro" id="IPR017880">
    <property type="entry name" value="KilA_N"/>
</dbReference>
<dbReference type="RefSeq" id="WP_062706546.1">
    <property type="nucleotide sequence ID" value="NZ_CAWRCI010000007.1"/>
</dbReference>
<dbReference type="Proteomes" id="UP000073601">
    <property type="component" value="Unassembled WGS sequence"/>
</dbReference>
<dbReference type="EMBL" id="FIZY01000007">
    <property type="protein sequence ID" value="CZF79629.1"/>
    <property type="molecule type" value="Genomic_DNA"/>
</dbReference>
<evidence type="ECO:0000256" key="1">
    <source>
        <dbReference type="SAM" id="Coils"/>
    </source>
</evidence>
<evidence type="ECO:0000313" key="3">
    <source>
        <dbReference type="EMBL" id="CZF79629.1"/>
    </source>
</evidence>